<dbReference type="InterPro" id="IPR002423">
    <property type="entry name" value="Cpn60/GroEL/TCP-1"/>
</dbReference>
<dbReference type="GO" id="GO:0032502">
    <property type="term" value="P:developmental process"/>
    <property type="evidence" value="ECO:0007669"/>
    <property type="project" value="TreeGrafter"/>
</dbReference>
<gene>
    <name evidence="1" type="ORF">Baya_9064</name>
</gene>
<dbReference type="InterPro" id="IPR027413">
    <property type="entry name" value="GROEL-like_equatorial_sf"/>
</dbReference>
<dbReference type="PANTHER" id="PTHR46787:SF1">
    <property type="entry name" value="MOLECULAR CHAPERONE MKKS"/>
    <property type="match status" value="1"/>
</dbReference>
<dbReference type="PANTHER" id="PTHR46787">
    <property type="entry name" value="SYNDROMES PUTATIVE CHAPERONIN-RELATED"/>
    <property type="match status" value="1"/>
</dbReference>
<keyword evidence="2" id="KW-1185">Reference proteome</keyword>
<name>A0A556U7B4_BAGYA</name>
<dbReference type="GO" id="GO:0006457">
    <property type="term" value="P:protein folding"/>
    <property type="evidence" value="ECO:0007669"/>
    <property type="project" value="InterPro"/>
</dbReference>
<dbReference type="AlphaFoldDB" id="A0A556U7B4"/>
<protein>
    <submittedName>
        <fullName evidence="1">T-complex protein 1 subunit beta</fullName>
    </submittedName>
</protein>
<evidence type="ECO:0000313" key="2">
    <source>
        <dbReference type="Proteomes" id="UP000319801"/>
    </source>
</evidence>
<dbReference type="GO" id="GO:0005737">
    <property type="term" value="C:cytoplasm"/>
    <property type="evidence" value="ECO:0007669"/>
    <property type="project" value="TreeGrafter"/>
</dbReference>
<evidence type="ECO:0000313" key="1">
    <source>
        <dbReference type="EMBL" id="TSN57734.1"/>
    </source>
</evidence>
<sequence>MSRVCKKKSSVCTDDPLNNDEICHKLTVMRHILSSCYGPHGRLKQIHNNVGGQIQITSTSAVLLKAVSLSEPLLKLIAAAASDHSARFSDCGLFTGVFCLNLIENRKRLGLGSAVASRVYKYLVEECNRYLQADDCGCKVLVDFSSIRSLLSLAHTAVTSKPACMLNPEESQHLTSLILQAFLQSVPSAPSNVFGRTLNVTVEGQPVNDSAVFSGLLVELPSLHSVNLKNFSPGPYKIVLFSLSLSGDCSNFGEAALEIQVGINPETVVLDQLLKLGERAVQDDVKVFVCQKVIHPVLQQYLKERGLVVIERLGLALMQPIAQMTGALIMASFCSPVPAKAYGQIRALHLHRIGSKELLQLLPSGETGINTMVLCHRNETMLEELKVTCQRAEHVLRLTLKEPYALIGGGCTETVLCAYIKYTSESKARETASALQCSPAEFLLATEAFCSSLQSVALSLDHDDQHYLMDLTYAHCWVREDDACSRTTTSHSCSCGLVKERADLEKIFLNIPQKTAQHTFLPVQIKSDLQPRLLDSFTAKLNALNAAVETANLLLDAKFIIMDVN</sequence>
<dbReference type="SMR" id="A0A556U7B4"/>
<dbReference type="Pfam" id="PF00118">
    <property type="entry name" value="Cpn60_TCP1"/>
    <property type="match status" value="1"/>
</dbReference>
<dbReference type="GO" id="GO:0005524">
    <property type="term" value="F:ATP binding"/>
    <property type="evidence" value="ECO:0007669"/>
    <property type="project" value="InterPro"/>
</dbReference>
<dbReference type="InterPro" id="IPR027410">
    <property type="entry name" value="TCP-1-like_intermed_sf"/>
</dbReference>
<dbReference type="SUPFAM" id="SSF48592">
    <property type="entry name" value="GroEL equatorial domain-like"/>
    <property type="match status" value="1"/>
</dbReference>
<dbReference type="GO" id="GO:0051082">
    <property type="term" value="F:unfolded protein binding"/>
    <property type="evidence" value="ECO:0007669"/>
    <property type="project" value="InterPro"/>
</dbReference>
<dbReference type="OrthoDB" id="528704at2759"/>
<dbReference type="EMBL" id="VCAZ01000058">
    <property type="protein sequence ID" value="TSN57734.1"/>
    <property type="molecule type" value="Genomic_DNA"/>
</dbReference>
<organism evidence="1 2">
    <name type="scientific">Bagarius yarrelli</name>
    <name type="common">Goonch</name>
    <name type="synonym">Bagrus yarrelli</name>
    <dbReference type="NCBI Taxonomy" id="175774"/>
    <lineage>
        <taxon>Eukaryota</taxon>
        <taxon>Metazoa</taxon>
        <taxon>Chordata</taxon>
        <taxon>Craniata</taxon>
        <taxon>Vertebrata</taxon>
        <taxon>Euteleostomi</taxon>
        <taxon>Actinopterygii</taxon>
        <taxon>Neopterygii</taxon>
        <taxon>Teleostei</taxon>
        <taxon>Ostariophysi</taxon>
        <taxon>Siluriformes</taxon>
        <taxon>Sisoridae</taxon>
        <taxon>Sisorinae</taxon>
        <taxon>Bagarius</taxon>
    </lineage>
</organism>
<dbReference type="GO" id="GO:0005634">
    <property type="term" value="C:nucleus"/>
    <property type="evidence" value="ECO:0007669"/>
    <property type="project" value="TreeGrafter"/>
</dbReference>
<reference evidence="1 2" key="1">
    <citation type="journal article" date="2019" name="Genome Biol. Evol.">
        <title>Whole-Genome Sequencing of the Giant Devil Catfish, Bagarius yarrelli.</title>
        <authorList>
            <person name="Jiang W."/>
            <person name="Lv Y."/>
            <person name="Cheng L."/>
            <person name="Yang K."/>
            <person name="Chao B."/>
            <person name="Wang X."/>
            <person name="Li Y."/>
            <person name="Pan X."/>
            <person name="You X."/>
            <person name="Zhang Y."/>
            <person name="Yang J."/>
            <person name="Li J."/>
            <person name="Zhang X."/>
            <person name="Liu S."/>
            <person name="Sun C."/>
            <person name="Yang J."/>
            <person name="Shi Q."/>
        </authorList>
    </citation>
    <scope>NUCLEOTIDE SEQUENCE [LARGE SCALE GENOMIC DNA]</scope>
    <source>
        <strain evidence="1">JWS20170419001</strain>
        <tissue evidence="1">Muscle</tissue>
    </source>
</reference>
<dbReference type="Gene3D" id="1.10.560.10">
    <property type="entry name" value="GroEL-like equatorial domain"/>
    <property type="match status" value="1"/>
</dbReference>
<dbReference type="Gene3D" id="3.30.260.10">
    <property type="entry name" value="TCP-1-like chaperonin intermediate domain"/>
    <property type="match status" value="1"/>
</dbReference>
<dbReference type="GO" id="GO:0060271">
    <property type="term" value="P:cilium assembly"/>
    <property type="evidence" value="ECO:0007669"/>
    <property type="project" value="InterPro"/>
</dbReference>
<proteinExistence type="predicted"/>
<dbReference type="Proteomes" id="UP000319801">
    <property type="component" value="Unassembled WGS sequence"/>
</dbReference>
<dbReference type="GO" id="GO:0051131">
    <property type="term" value="P:chaperone-mediated protein complex assembly"/>
    <property type="evidence" value="ECO:0007669"/>
    <property type="project" value="TreeGrafter"/>
</dbReference>
<dbReference type="GO" id="GO:1902636">
    <property type="term" value="C:kinociliary basal body"/>
    <property type="evidence" value="ECO:0007669"/>
    <property type="project" value="TreeGrafter"/>
</dbReference>
<dbReference type="InterPro" id="IPR028790">
    <property type="entry name" value="MKKS"/>
</dbReference>
<comment type="caution">
    <text evidence="1">The sequence shown here is derived from an EMBL/GenBank/DDBJ whole genome shotgun (WGS) entry which is preliminary data.</text>
</comment>
<accession>A0A556U7B4</accession>
<dbReference type="SUPFAM" id="SSF52029">
    <property type="entry name" value="GroEL apical domain-like"/>
    <property type="match status" value="1"/>
</dbReference>
<dbReference type="Gene3D" id="3.50.7.10">
    <property type="entry name" value="GroEL"/>
    <property type="match status" value="1"/>
</dbReference>
<dbReference type="InterPro" id="IPR027409">
    <property type="entry name" value="GroEL-like_apical_dom_sf"/>
</dbReference>